<evidence type="ECO:0000313" key="2">
    <source>
        <dbReference type="Proteomes" id="UP000192277"/>
    </source>
</evidence>
<evidence type="ECO:0000313" key="1">
    <source>
        <dbReference type="EMBL" id="OQP39363.1"/>
    </source>
</evidence>
<keyword evidence="2" id="KW-1185">Reference proteome</keyword>
<protein>
    <submittedName>
        <fullName evidence="1">Uncharacterized protein</fullName>
    </submittedName>
</protein>
<comment type="caution">
    <text evidence="1">The sequence shown here is derived from an EMBL/GenBank/DDBJ whole genome shotgun (WGS) entry which is preliminary data.</text>
</comment>
<gene>
    <name evidence="1" type="ORF">A4D02_18780</name>
</gene>
<dbReference type="Proteomes" id="UP000192277">
    <property type="component" value="Unassembled WGS sequence"/>
</dbReference>
<dbReference type="EMBL" id="LWBO01000084">
    <property type="protein sequence ID" value="OQP39363.1"/>
    <property type="molecule type" value="Genomic_DNA"/>
</dbReference>
<name>A0ABX3NMP0_9BACT</name>
<sequence>MHKPVRLASLSNEEEQELKKALGKPKYYLDAPDKIAGEQYYWFPNQGDSMNDHSERSIPGGSMVLGRLLPIKNLEEVPLNRPLVFIIDFHGEQFCLLKCPTEINAATNKLCLHSYNPGTGYDDLWVPFRYLKYIFIVERVRRPNGSEFVP</sequence>
<reference evidence="1 2" key="1">
    <citation type="submission" date="2016-04" db="EMBL/GenBank/DDBJ databases">
        <authorList>
            <person name="Chen L."/>
            <person name="Zhuang W."/>
            <person name="Wang G."/>
        </authorList>
    </citation>
    <scope>NUCLEOTIDE SEQUENCE [LARGE SCALE GENOMIC DNA]</scope>
    <source>
        <strain evidence="2">GR20</strain>
    </source>
</reference>
<accession>A0ABX3NMP0</accession>
<organism evidence="1 2">
    <name type="scientific">Niastella koreensis</name>
    <dbReference type="NCBI Taxonomy" id="354356"/>
    <lineage>
        <taxon>Bacteria</taxon>
        <taxon>Pseudomonadati</taxon>
        <taxon>Bacteroidota</taxon>
        <taxon>Chitinophagia</taxon>
        <taxon>Chitinophagales</taxon>
        <taxon>Chitinophagaceae</taxon>
        <taxon>Niastella</taxon>
    </lineage>
</organism>
<proteinExistence type="predicted"/>